<evidence type="ECO:0008006" key="4">
    <source>
        <dbReference type="Google" id="ProtNLM"/>
    </source>
</evidence>
<organism evidence="2 3">
    <name type="scientific">[Mycobacterium] nativiensis</name>
    <dbReference type="NCBI Taxonomy" id="2855503"/>
    <lineage>
        <taxon>Bacteria</taxon>
        <taxon>Bacillati</taxon>
        <taxon>Actinomycetota</taxon>
        <taxon>Actinomycetes</taxon>
        <taxon>Mycobacteriales</taxon>
        <taxon>Mycobacteriaceae</taxon>
        <taxon>Mycolicibacter</taxon>
    </lineage>
</organism>
<sequence>MSLIRRRLRRRATLAGAAVAALLVTAPTTAADDLECGIIMPAADQLEREFNRIRPGAAPPAGVEGGITHAASPLFGLTSPAAVDLRLWASTLAAEVNRTNPYRPADRGQIARDLEQARLALTAAREFCG</sequence>
<keyword evidence="1" id="KW-0732">Signal</keyword>
<reference evidence="2 3" key="1">
    <citation type="submission" date="2023-12" db="EMBL/GenBank/DDBJ databases">
        <title>Description of new species of Mycobacterium terrae complex isolated from sewage at the Sao Paulo Zoological Park Foundation in Brazil.</title>
        <authorList>
            <person name="Romagnoli C.L."/>
            <person name="Conceicao E.C."/>
            <person name="Machado E."/>
            <person name="Barreto L.B.P.F."/>
            <person name="Sharma A."/>
            <person name="Silva N.M."/>
            <person name="Marques L.E."/>
            <person name="Juliana M.A."/>
            <person name="Lourenco M.C.S."/>
            <person name="Digiampietri L.A."/>
            <person name="Suffys P.N."/>
            <person name="Viana-Niero C."/>
        </authorList>
    </citation>
    <scope>NUCLEOTIDE SEQUENCE [LARGE SCALE GENOMIC DNA]</scope>
    <source>
        <strain evidence="2 3">MYC340</strain>
    </source>
</reference>
<dbReference type="RefSeq" id="WP_224975315.1">
    <property type="nucleotide sequence ID" value="NZ_JAYJJU010000008.1"/>
</dbReference>
<accession>A0ABU5XYA3</accession>
<comment type="caution">
    <text evidence="2">The sequence shown here is derived from an EMBL/GenBank/DDBJ whole genome shotgun (WGS) entry which is preliminary data.</text>
</comment>
<dbReference type="EMBL" id="JAYJJU010000008">
    <property type="protein sequence ID" value="MEB3031991.1"/>
    <property type="molecule type" value="Genomic_DNA"/>
</dbReference>
<dbReference type="PROSITE" id="PS51318">
    <property type="entry name" value="TAT"/>
    <property type="match status" value="1"/>
</dbReference>
<dbReference type="InterPro" id="IPR006311">
    <property type="entry name" value="TAT_signal"/>
</dbReference>
<keyword evidence="3" id="KW-1185">Reference proteome</keyword>
<protein>
    <recommendedName>
        <fullName evidence="4">Haemophore haem-binding domain-containing protein</fullName>
    </recommendedName>
</protein>
<evidence type="ECO:0000256" key="1">
    <source>
        <dbReference type="SAM" id="SignalP"/>
    </source>
</evidence>
<proteinExistence type="predicted"/>
<feature type="signal peptide" evidence="1">
    <location>
        <begin position="1"/>
        <end position="30"/>
    </location>
</feature>
<gene>
    <name evidence="2" type="ORF">KV113_10530</name>
</gene>
<dbReference type="Proteomes" id="UP001298593">
    <property type="component" value="Unassembled WGS sequence"/>
</dbReference>
<feature type="chain" id="PRO_5046315982" description="Haemophore haem-binding domain-containing protein" evidence="1">
    <location>
        <begin position="31"/>
        <end position="129"/>
    </location>
</feature>
<name>A0ABU5XYA3_9MYCO</name>
<evidence type="ECO:0000313" key="3">
    <source>
        <dbReference type="Proteomes" id="UP001298593"/>
    </source>
</evidence>
<evidence type="ECO:0000313" key="2">
    <source>
        <dbReference type="EMBL" id="MEB3031991.1"/>
    </source>
</evidence>